<accession>A0A1N7Q0R1</accession>
<proteinExistence type="predicted"/>
<evidence type="ECO:0000313" key="1">
    <source>
        <dbReference type="EMBL" id="SIT16197.1"/>
    </source>
</evidence>
<dbReference type="EMBL" id="FTOL01000007">
    <property type="protein sequence ID" value="SIT16197.1"/>
    <property type="molecule type" value="Genomic_DNA"/>
</dbReference>
<reference evidence="2" key="1">
    <citation type="submission" date="2017-01" db="EMBL/GenBank/DDBJ databases">
        <authorList>
            <person name="Varghese N."/>
            <person name="Submissions S."/>
        </authorList>
    </citation>
    <scope>NUCLEOTIDE SEQUENCE [LARGE SCALE GENOMIC DNA]</scope>
    <source>
        <strain evidence="2">DSM 18017</strain>
    </source>
</reference>
<evidence type="ECO:0000313" key="2">
    <source>
        <dbReference type="Proteomes" id="UP000186744"/>
    </source>
</evidence>
<name>A0A1N7Q0R1_9FLAO</name>
<dbReference type="STRING" id="373668.SAMN05421786_10737"/>
<dbReference type="AlphaFoldDB" id="A0A1N7Q0R1"/>
<dbReference type="OrthoDB" id="1226016at2"/>
<keyword evidence="2" id="KW-1185">Reference proteome</keyword>
<dbReference type="Proteomes" id="UP000186744">
    <property type="component" value="Unassembled WGS sequence"/>
</dbReference>
<protein>
    <submittedName>
        <fullName evidence="1">Uncharacterized protein</fullName>
    </submittedName>
</protein>
<dbReference type="RefSeq" id="WP_139329310.1">
    <property type="nucleotide sequence ID" value="NZ_FTOL01000007.1"/>
</dbReference>
<organism evidence="1 2">
    <name type="scientific">Chryseobacterium ureilyticum</name>
    <dbReference type="NCBI Taxonomy" id="373668"/>
    <lineage>
        <taxon>Bacteria</taxon>
        <taxon>Pseudomonadati</taxon>
        <taxon>Bacteroidota</taxon>
        <taxon>Flavobacteriia</taxon>
        <taxon>Flavobacteriales</taxon>
        <taxon>Weeksellaceae</taxon>
        <taxon>Chryseobacterium group</taxon>
        <taxon>Chryseobacterium</taxon>
    </lineage>
</organism>
<gene>
    <name evidence="1" type="ORF">SAMN05421786_10737</name>
</gene>
<sequence length="357" mass="41718">MRLSMMLFKKNLIIAFSLLFTVIFSQERKRPVTLSIKGDFTQPATSVIFPEFWAGFQRESIQSYDPQNKHIVVSYVQQITKKNKTTLTLYLYPKKIVDNQLLRDNFEAYHYVLYQNSNKKTNLKPSFGSLSNDNAKVNYAYSIFDHALGERDFFKGVKFTDKSSLLAIYECGTWDFKTRVSSDNMTKAQIAELKEKVENYFGILDIAAKNPLPIENVPDLRLSPIVKRDSMMTKATIAAAEAKIEWMKNNLEKKEVMTGFNDMKIDSEVYSIEKMIEFYKAHENDWTMQESTKNYFSEMIRIADNGRIKDYIYDKYKGLIDYQEGEGKEEDYNQFKIDKVISTTTNEILYSLFYKTQ</sequence>